<keyword evidence="9" id="KW-1185">Reference proteome</keyword>
<keyword evidence="1" id="KW-0479">Metal-binding</keyword>
<dbReference type="SMART" id="SM00692">
    <property type="entry name" value="DM3"/>
    <property type="match status" value="1"/>
</dbReference>
<organism evidence="8 9">
    <name type="scientific">Neolamprologus brichardi</name>
    <name type="common">Fairy cichlid</name>
    <name type="synonym">Lamprologus brichardi</name>
    <dbReference type="NCBI Taxonomy" id="32507"/>
    <lineage>
        <taxon>Eukaryota</taxon>
        <taxon>Metazoa</taxon>
        <taxon>Chordata</taxon>
        <taxon>Craniata</taxon>
        <taxon>Vertebrata</taxon>
        <taxon>Euteleostomi</taxon>
        <taxon>Actinopterygii</taxon>
        <taxon>Neopterygii</taxon>
        <taxon>Teleostei</taxon>
        <taxon>Neoteleostei</taxon>
        <taxon>Acanthomorphata</taxon>
        <taxon>Ovalentaria</taxon>
        <taxon>Cichlomorphae</taxon>
        <taxon>Cichliformes</taxon>
        <taxon>Cichlidae</taxon>
        <taxon>African cichlids</taxon>
        <taxon>Pseudocrenilabrinae</taxon>
        <taxon>Lamprologini</taxon>
        <taxon>Neolamprologus</taxon>
    </lineage>
</organism>
<dbReference type="SMART" id="SM00980">
    <property type="entry name" value="THAP"/>
    <property type="match status" value="1"/>
</dbReference>
<dbReference type="PANTHER" id="PTHR47696">
    <property type="entry name" value="THAP DOMAIN-CONTAINING PROTEIN 2"/>
    <property type="match status" value="1"/>
</dbReference>
<feature type="domain" description="THAP-type" evidence="7">
    <location>
        <begin position="1"/>
        <end position="83"/>
    </location>
</feature>
<dbReference type="GO" id="GO:0003677">
    <property type="term" value="F:DNA binding"/>
    <property type="evidence" value="ECO:0007669"/>
    <property type="project" value="UniProtKB-UniRule"/>
</dbReference>
<name>A0A3Q4GTE7_NEOBR</name>
<evidence type="ECO:0000256" key="2">
    <source>
        <dbReference type="ARBA" id="ARBA00022771"/>
    </source>
</evidence>
<dbReference type="InterPro" id="IPR038441">
    <property type="entry name" value="THAP_Znf_sf"/>
</dbReference>
<accession>A0A3Q4GTE7</accession>
<evidence type="ECO:0000256" key="4">
    <source>
        <dbReference type="ARBA" id="ARBA00023125"/>
    </source>
</evidence>
<keyword evidence="3" id="KW-0862">Zinc</keyword>
<dbReference type="PANTHER" id="PTHR47696:SF1">
    <property type="entry name" value="THAP DOMAIN-CONTAINING PROTEIN 2"/>
    <property type="match status" value="1"/>
</dbReference>
<dbReference type="PROSITE" id="PS50950">
    <property type="entry name" value="ZF_THAP"/>
    <property type="match status" value="1"/>
</dbReference>
<dbReference type="InterPro" id="IPR006612">
    <property type="entry name" value="THAP_Znf"/>
</dbReference>
<evidence type="ECO:0000313" key="8">
    <source>
        <dbReference type="Ensembl" id="ENSNBRP00000010418.1"/>
    </source>
</evidence>
<evidence type="ECO:0000313" key="9">
    <source>
        <dbReference type="Proteomes" id="UP000261580"/>
    </source>
</evidence>
<sequence length="201" mass="23903">MPDFCAALGCSNQRNANTKQRGITFHRFPKDKVKRQLWKRALKRRDFEPNDRSVVCSCHFKAEDFDRTGQTTRIREGVIPSVFLFTRHLGKVRKPFVQAVEQTSVSDSCRLHILDLRRLESHFSFSRNIFQDHQYALDPVQVKKRLNEAREKLEELRRDLRNAKDRERRHKKTVKSLLEDLKHKHMLSEELQQRLDDILLG</sequence>
<evidence type="ECO:0000256" key="5">
    <source>
        <dbReference type="PROSITE-ProRule" id="PRU00309"/>
    </source>
</evidence>
<proteinExistence type="predicted"/>
<evidence type="ECO:0000259" key="7">
    <source>
        <dbReference type="PROSITE" id="PS50950"/>
    </source>
</evidence>
<reference evidence="8" key="1">
    <citation type="submission" date="2025-08" db="UniProtKB">
        <authorList>
            <consortium name="Ensembl"/>
        </authorList>
    </citation>
    <scope>IDENTIFICATION</scope>
</reference>
<evidence type="ECO:0000256" key="6">
    <source>
        <dbReference type="SAM" id="Coils"/>
    </source>
</evidence>
<dbReference type="Pfam" id="PF05485">
    <property type="entry name" value="THAP"/>
    <property type="match status" value="1"/>
</dbReference>
<reference evidence="8" key="2">
    <citation type="submission" date="2025-09" db="UniProtKB">
        <authorList>
            <consortium name="Ensembl"/>
        </authorList>
    </citation>
    <scope>IDENTIFICATION</scope>
</reference>
<keyword evidence="2 5" id="KW-0863">Zinc-finger</keyword>
<dbReference type="Proteomes" id="UP000261580">
    <property type="component" value="Unassembled WGS sequence"/>
</dbReference>
<feature type="coiled-coil region" evidence="6">
    <location>
        <begin position="139"/>
        <end position="180"/>
    </location>
</feature>
<evidence type="ECO:0000256" key="3">
    <source>
        <dbReference type="ARBA" id="ARBA00022833"/>
    </source>
</evidence>
<dbReference type="GO" id="GO:0008270">
    <property type="term" value="F:zinc ion binding"/>
    <property type="evidence" value="ECO:0007669"/>
    <property type="project" value="UniProtKB-KW"/>
</dbReference>
<dbReference type="InterPro" id="IPR026521">
    <property type="entry name" value="THAP2"/>
</dbReference>
<keyword evidence="6" id="KW-0175">Coiled coil</keyword>
<dbReference type="SUPFAM" id="SSF57716">
    <property type="entry name" value="Glucocorticoid receptor-like (DNA-binding domain)"/>
    <property type="match status" value="1"/>
</dbReference>
<protein>
    <submittedName>
        <fullName evidence="8">THAP domain-containing protein 6-like</fullName>
    </submittedName>
</protein>
<keyword evidence="4 5" id="KW-0238">DNA-binding</keyword>
<dbReference type="Bgee" id="ENSNBRG00000008112">
    <property type="expression patterns" value="Expressed in skeletal muscle tissue and 3 other cell types or tissues"/>
</dbReference>
<dbReference type="AlphaFoldDB" id="A0A3Q4GTE7"/>
<dbReference type="Ensembl" id="ENSNBRT00000010710.1">
    <property type="protein sequence ID" value="ENSNBRP00000010418.1"/>
    <property type="gene ID" value="ENSNBRG00000008112.1"/>
</dbReference>
<dbReference type="GeneTree" id="ENSGT00940000165627"/>
<dbReference type="Gene3D" id="6.20.210.20">
    <property type="entry name" value="THAP domain"/>
    <property type="match status" value="1"/>
</dbReference>
<evidence type="ECO:0000256" key="1">
    <source>
        <dbReference type="ARBA" id="ARBA00022723"/>
    </source>
</evidence>